<dbReference type="EMBL" id="JAJFAZ020000008">
    <property type="protein sequence ID" value="KAI5314358.1"/>
    <property type="molecule type" value="Genomic_DNA"/>
</dbReference>
<evidence type="ECO:0000313" key="3">
    <source>
        <dbReference type="Proteomes" id="UP001054821"/>
    </source>
</evidence>
<accession>A0AAD4UXA3</accession>
<keyword evidence="3" id="KW-1185">Reference proteome</keyword>
<feature type="region of interest" description="Disordered" evidence="1">
    <location>
        <begin position="87"/>
        <end position="126"/>
    </location>
</feature>
<sequence>MYSVDCLPARRFCSCHGGIRLSNSHPNGEQRKDSGCRGRQFDFQYTCYDSPKGDFYSCPRSCNKAAHEVASFDEKELQINQNVSGNVHEEARQGRGSEAAAKPCGHVWGLGRCDPGRPLRSSLPLR</sequence>
<gene>
    <name evidence="2" type="ORF">L3X38_043534</name>
</gene>
<dbReference type="AlphaFoldDB" id="A0AAD4UXA3"/>
<name>A0AAD4UXA3_PRUDU</name>
<protein>
    <submittedName>
        <fullName evidence="2">Uncharacterized protein</fullName>
    </submittedName>
</protein>
<evidence type="ECO:0000256" key="1">
    <source>
        <dbReference type="SAM" id="MobiDB-lite"/>
    </source>
</evidence>
<reference evidence="2 3" key="1">
    <citation type="journal article" date="2022" name="G3 (Bethesda)">
        <title>Whole-genome sequence and methylome profiling of the almond [Prunus dulcis (Mill.) D.A. Webb] cultivar 'Nonpareil'.</title>
        <authorList>
            <person name="D'Amico-Willman K.M."/>
            <person name="Ouma W.Z."/>
            <person name="Meulia T."/>
            <person name="Sideli G.M."/>
            <person name="Gradziel T.M."/>
            <person name="Fresnedo-Ramirez J."/>
        </authorList>
    </citation>
    <scope>NUCLEOTIDE SEQUENCE [LARGE SCALE GENOMIC DNA]</scope>
    <source>
        <strain evidence="2">Clone GOH B32 T37-40</strain>
    </source>
</reference>
<organism evidence="2 3">
    <name type="scientific">Prunus dulcis</name>
    <name type="common">Almond</name>
    <name type="synonym">Amygdalus dulcis</name>
    <dbReference type="NCBI Taxonomy" id="3755"/>
    <lineage>
        <taxon>Eukaryota</taxon>
        <taxon>Viridiplantae</taxon>
        <taxon>Streptophyta</taxon>
        <taxon>Embryophyta</taxon>
        <taxon>Tracheophyta</taxon>
        <taxon>Spermatophyta</taxon>
        <taxon>Magnoliopsida</taxon>
        <taxon>eudicotyledons</taxon>
        <taxon>Gunneridae</taxon>
        <taxon>Pentapetalae</taxon>
        <taxon>rosids</taxon>
        <taxon>fabids</taxon>
        <taxon>Rosales</taxon>
        <taxon>Rosaceae</taxon>
        <taxon>Amygdaloideae</taxon>
        <taxon>Amygdaleae</taxon>
        <taxon>Prunus</taxon>
    </lineage>
</organism>
<proteinExistence type="predicted"/>
<evidence type="ECO:0000313" key="2">
    <source>
        <dbReference type="EMBL" id="KAI5314358.1"/>
    </source>
</evidence>
<comment type="caution">
    <text evidence="2">The sequence shown here is derived from an EMBL/GenBank/DDBJ whole genome shotgun (WGS) entry which is preliminary data.</text>
</comment>
<dbReference type="Proteomes" id="UP001054821">
    <property type="component" value="Chromosome 8"/>
</dbReference>